<feature type="domain" description="Dynein heavy chain region D6 P-loop" evidence="14">
    <location>
        <begin position="3341"/>
        <end position="3452"/>
    </location>
</feature>
<evidence type="ECO:0000259" key="17">
    <source>
        <dbReference type="Pfam" id="PF12777"/>
    </source>
</evidence>
<dbReference type="Gene3D" id="1.10.472.130">
    <property type="match status" value="1"/>
</dbReference>
<keyword evidence="8 13" id="KW-0175">Coiled coil</keyword>
<dbReference type="Proteomes" id="UP000504635">
    <property type="component" value="Unplaced"/>
</dbReference>
<dbReference type="Pfam" id="PF12775">
    <property type="entry name" value="AAA_7"/>
    <property type="match status" value="1"/>
</dbReference>
<dbReference type="InterPro" id="IPR024743">
    <property type="entry name" value="Dynein_HC_stalk"/>
</dbReference>
<dbReference type="Gene3D" id="3.20.180.20">
    <property type="entry name" value="Dynein heavy chain, N-terminal domain 2"/>
    <property type="match status" value="1"/>
</dbReference>
<reference evidence="25" key="1">
    <citation type="submission" date="2025-08" db="UniProtKB">
        <authorList>
            <consortium name="RefSeq"/>
        </authorList>
    </citation>
    <scope>IDENTIFICATION</scope>
    <source>
        <tissue evidence="25">Gonads</tissue>
    </source>
</reference>
<evidence type="ECO:0000259" key="22">
    <source>
        <dbReference type="Pfam" id="PF18198"/>
    </source>
</evidence>
<feature type="domain" description="Dynein heavy chain linker" evidence="15">
    <location>
        <begin position="658"/>
        <end position="1085"/>
    </location>
</feature>
<evidence type="ECO:0000256" key="12">
    <source>
        <dbReference type="ARBA" id="ARBA00023273"/>
    </source>
</evidence>
<dbReference type="FunFam" id="1.20.140.100:FF:000004">
    <property type="entry name" value="Dynein axonemal heavy chain 6"/>
    <property type="match status" value="1"/>
</dbReference>
<dbReference type="GO" id="GO:0005524">
    <property type="term" value="F:ATP binding"/>
    <property type="evidence" value="ECO:0007669"/>
    <property type="project" value="UniProtKB-KW"/>
</dbReference>
<dbReference type="FunFam" id="3.10.490.20:FF:000001">
    <property type="entry name" value="dynein heavy chain 7, axonemal"/>
    <property type="match status" value="1"/>
</dbReference>
<feature type="domain" description="Dynein heavy chain AAA module D4" evidence="18">
    <location>
        <begin position="2227"/>
        <end position="2487"/>
    </location>
</feature>
<dbReference type="Pfam" id="PF18199">
    <property type="entry name" value="Dynein_C"/>
    <property type="match status" value="1"/>
</dbReference>
<dbReference type="Pfam" id="PF12780">
    <property type="entry name" value="AAA_8"/>
    <property type="match status" value="1"/>
</dbReference>
<dbReference type="InParanoid" id="A0A6J2YP57"/>
<dbReference type="Pfam" id="PF12774">
    <property type="entry name" value="AAA_6"/>
    <property type="match status" value="1"/>
</dbReference>
<dbReference type="Gene3D" id="1.20.1270.280">
    <property type="match status" value="1"/>
</dbReference>
<dbReference type="InterPro" id="IPR027417">
    <property type="entry name" value="P-loop_NTPase"/>
</dbReference>
<dbReference type="Pfam" id="PF17857">
    <property type="entry name" value="AAA_lid_1"/>
    <property type="match status" value="1"/>
</dbReference>
<dbReference type="Gene3D" id="1.20.140.100">
    <property type="entry name" value="Dynein heavy chain, N-terminal domain 2"/>
    <property type="match status" value="1"/>
</dbReference>
<feature type="domain" description="Dynein heavy chain C-terminal" evidence="23">
    <location>
        <begin position="3634"/>
        <end position="3933"/>
    </location>
</feature>
<evidence type="ECO:0000256" key="13">
    <source>
        <dbReference type="SAM" id="Coils"/>
    </source>
</evidence>
<feature type="domain" description="Dynein heavy chain AAA lid" evidence="22">
    <location>
        <begin position="3488"/>
        <end position="3627"/>
    </location>
</feature>
<dbReference type="Gene3D" id="1.10.8.720">
    <property type="entry name" value="Region D6 of dynein motor"/>
    <property type="match status" value="1"/>
</dbReference>
<feature type="domain" description="Dynein heavy chain 3 AAA+ lid" evidence="21">
    <location>
        <begin position="2068"/>
        <end position="2161"/>
    </location>
</feature>
<evidence type="ECO:0000256" key="2">
    <source>
        <dbReference type="ARBA" id="ARBA00008887"/>
    </source>
</evidence>
<evidence type="ECO:0000313" key="25">
    <source>
        <dbReference type="RefSeq" id="XP_030765059.1"/>
    </source>
</evidence>
<dbReference type="InterPro" id="IPR024317">
    <property type="entry name" value="Dynein_heavy_chain_D4_dom"/>
</dbReference>
<dbReference type="FunFam" id="3.20.180.20:FF:000003">
    <property type="entry name" value="Dynein heavy chain 12, axonemal"/>
    <property type="match status" value="1"/>
</dbReference>
<dbReference type="Pfam" id="PF17852">
    <property type="entry name" value="Dynein_AAA_lid"/>
    <property type="match status" value="1"/>
</dbReference>
<keyword evidence="10" id="KW-0505">Motor protein</keyword>
<evidence type="ECO:0000259" key="15">
    <source>
        <dbReference type="Pfam" id="PF08393"/>
    </source>
</evidence>
<dbReference type="InterPro" id="IPR026983">
    <property type="entry name" value="DHC"/>
</dbReference>
<name>A0A6J2YP57_SITOR</name>
<proteinExistence type="inferred from homology"/>
<evidence type="ECO:0000259" key="16">
    <source>
        <dbReference type="Pfam" id="PF12774"/>
    </source>
</evidence>
<sequence length="3936" mass="454287">MNRNNQNIARQCKVNARREIKKLTLDDLIAREVTEGLMEKFNIGKQAKEAIKSYQSEYCKQTKLKEYKHRLTPLYAEVPMFDNSKIELRNHADKCPTTDMSNALELEIRKRVRVKVLERRYIQIINNIMDETRQHFKNVTHKAGVNLKVYPDRNEPGRSVVEPYKYLGRTETYDSYYLPMRTELNSKFLLHHELVRRIFYECVTLLPETLCNISNLRGKSYEIKELDAIFKKYVEEGENYMKKLHNKVIEILEEDNTKSKAGTAVYNRILKTCNGLISVYFGQALSRTIKHVVDVTSKEDQVPYLKLSINYTENLVLQPTADDLIFIYTLFIMQMVESADKFLVLEYYRKRNYFTKFLKIYITEEFVNFAIHQLSKNIMVLYEPIAAYVNKLDSDFSDIYKDIEISESLNPADATDIYAKFNFGCEQIWHYQDYIKKASSILTSEYFAIGQLILSEYVLTIKESLAVIIESIFSNLCDIHITEDADICQTFEDLKTYALTKPSTTESLIEQGKYMIWAKTVLIHQLRERIELMLTNLTNLVEFGTITKEHLELNAETVHWLINIEPILEINSSMYEQIKFEYEERLQSTIRYVDTTIEKLIPMLGSLDDMDDFNRCRQYVNQIKVHLVVLRDLRQKITWIVKEQQCLGFTVSIFKTVEQVENWIYPFFHLIKVCMNIQRHIDVWLDGPFEFLDYEDTERRVDDYMKELLKIQKTYRMKLRQASSEDTLRFFGAVDDPDLYAWPSPLKLTALAIQKLKDFRPAMTLMRIMCNDALMKRHWKEMSLIAGFDLTPNAGTSLRKMTMMGLEGDLDKYDIISSGASKERELYRNLQKMQKEWDEILFKTGTFKDTGINILTQLDDIQVVLDDHILKALTMRGSIFVKPYEAEVRAFYFKLTRINSTLDEWGKVQSQWLYLLPIFSSKDIVAQMPEEGILFKEVNDTYKRYMDVVMRDPRVFVIAGADGVLEIMKHCNELLEKINEGVTAYLEKKRLYFPRFFFLSNDEMLEILSETKDPLRVQPHLKKCFEAINKLDFTDKLEILAMFSQENEKVNFKSQVNTKEAGGSVEKWLVQVEEQMVISVRDQILKSCRNYFLIPRTQWVQKWPGQVVLCVSQMHWTSNVHKALNNEDNLTVSILFESLRQSLNDIVALIRDPTLTNLSRITIKALIVIDVHAKDVVEELLKKNVNNDKEFKWLSQMRYYLEEDEAYVRLINATVRYAYEYLGNSDRLVITPLTDRCYRTLIGAYHLHLNGAPEGPAGTGKTETTKDLAKAIAVQCVVFNCSDGLDYKAMGKFFKGLASCGAWACFDEFNRIDIEVLSVVAQQILSIILAVRAHVPKFNFEGTEISLNPSCYVCITMNPGYAGRTELPDNLKVLFRTVAMMVPDYAMIGEISLYSYGFVDARNLSVKIVTVYRLCSEQLSSQNHYDYGMRAVKSVLSAAGNNKRKAPDENEDILLLRAILDVNLPKFLNHDLPLFDGIISDLFPGVVLPEADYTVLTKAMVTCAQKRNLQPRESFLIKIIQTYEMMIVRHGFMVVGYPLAGKTSTLKVLADSLTLMNKQGLNEEKVEYLILNPKAITMGQLYGQFDPISYEWTDGVVATGFRNFATDPSPNRKWIIFDGPVDAVWIENMNSVLDDNKKLCLMSGEVMSMTNCMSLIFEVMDLEQASPATVSRCGMIYMQPETLGWRPFVDSWLPTCNPEWCGDENRGLISDLFDWIVPPCLEFIKTKCVMYCNPGDISLVKNMMSMVEMLLNDACSESTRKQEDLKNILLWIQAAFIQAGVWGIASILDRNSREMFDEYYKQMWRGQLEEYPYPESMQKLEISLPSDGILLDYSYNYKMKGNWRYIPDIVKSERVDECKNILQALIPTVDTVRYMDLITLHIKFNRKLLLIGPTGTGKSFYTHDLLMNKLNRERYEPAFITFTVQITCNQTQDLVISKLNKKKRGHYGPPKGKSTILFIDDVNMPLKEEYGAQPPLELLRQFFDHKNWYDLRNTQPIYLHDVLFIGAMGLVGGSRQDVYPRFLHHFSIFSINEFSEESMSKIYSNILLLGWKNNGFPAEIINTVFQSVAASLDMFKSAIDNLRPTPSKSHYVFNLRDFSRLIQGCAMLKKESAESKKTFVKIWAHEVLRVFYDRLIEDKDKEWVYRKLRSCIKDNFKEYFDLVFDTYPKNADGVVLHESIKRLMFGTYFDQDSDEDKRYEEVENIETFKDLSQSCLEEYNATHKTKMDVILFDYALEHLSKICRVLSMNCGSALLVGISGSGRQSLTRLGSEIYGHTLFQPEITNNYSLNDWRDDIKKILKECGGKGKHSVFLISEGQIKEESYLQDVDCLLNLGEVPNIYQIDEKQEILDMVRLAAQGGNRNLEISPLEVFFFFTKRCKERLHIILCFSPVGSTFRKRLRLYPSLINCCTIDWFQVWPEEALIEVAENWMADVNLSSEIKKVAVSVCQYFHVEATKNSKEFFEKLGRKTYITSASYLELIRSFTELTNRKQNQLMAAKNRYLGGLEKLHHAAVSIGEMQTSLAELQPQLKDMSDKATIMLNQIEKETLTVEKISALVRQDEKIANKQAAAAQALKLECEADLAEALPILNDAISALDTLKPADITLVKSMKNPPDAIKLVMAAVCIIKGVKPDRVPDPSTGRMLLDFWAPSKRVLGDMNFLQALKDFDKDNIKPEIMAKLRKEYIPHKDFKPHIVAKASSAAEGLCKWIIAMDMYDKVYKIVAPKKAKLQAAEKEFAEMMEKLTEKRNEVQRLEKQLAELNEKLDVAVKKQRELQDSVDLCNNKLLRAQKLIGGLGGEKSRWTACADALQVQYDGLAGDILISCGIISYLSPFNSIFRQRTVTDWHRYVKQLKIPCAETYEMVTVLGSDVRIQQWYINGLPRDSFSTENGIIMDNSRRWSLFVDPQAQASNWIKKMERINNLEAVKFSFPDYMKKIEMCVQLGYPVIIESVDEELEAAIDPLLFKKTFKQGGIEVIGIGENVIEYNKNFRLYLTSKLRNPHYLPEVFNRVTIINFALTLEGLQDQLLGIVVAVEKPELQQLKEELIVQKAENKAALENTEEKILKTLSECKGDILEDETAIQILDDSKLLSTEIREKQVKSLQIEKSIEEFRVKYQEVAEHSAVLYYCISDLANVDPMYQYSLEWFINLYISSIQRAEKFRSIERRCQSLINAFTFDLYNNITRSLFEKDKLLFSFLLCSKIMIYQNKLDEKEFMFFLTGGVNVENPLENSCKEWLPDSSWDEICRLDELPLFKGFKTSFIKDSAKWKNIYDNFKEDVVWPEPWHSKLNTFGRLIIIRILRADKLKQSITSFVKSEMDERFIRPPPFNISLSYDDSYNICPLVFILSPGTDPMSALVKFAEEKKMTERFRSISLGQGQGPMAQALIEEGQDGGLWVCLQNCHLATSWMPSLEKIFESLDYANTHDNFRLWLTSYPSNRFPVSILQRGVKMTNEPPTGLQNNLLKSYINDPVKNPVFYDGCENHKSMFARLLYGLAFFHAVVQERRTFGPLGWNIPYGFNDSDFDISVQQLQMFINESENPFEALSYLIGECNYGGRVTDDWDRRLIVTILYDFLNPNLVDQPDYVFSTVGTCYGLPEKTEYSEYVSHIRALPPEHPPEIFGLHTNAGITRDLQDSRQLLNSVLKAYGESSGGGAGDSDKYIMILCSDILSKLPKTFNMVLANQKFPVEYSESMNTVLVQEMERFNKLLNRIKSSLTTMQKALNGLVAMSPELEAFSMTLLLARIPASWSSVSYPSLKNLPNYVADFINRINFLEQWSESGKPPTYWVSGFFFTQAFLTGVKQNFARKYTIPIDKLTFDFEIKTMDYLDKPPKDGAYINGLFSDGARWDRYKSIIDELLPKVLHDVMPLIWIIPIRDVDYNPGRRYISPVYKTSARRGVLSTTGHSTNYVLPILLDTVLPPSHWIKRSMALLCQLD</sequence>
<dbReference type="GO" id="GO:0051959">
    <property type="term" value="F:dynein light intermediate chain binding"/>
    <property type="evidence" value="ECO:0007669"/>
    <property type="project" value="InterPro"/>
</dbReference>
<gene>
    <name evidence="25" type="primary">LOC115889254</name>
</gene>
<dbReference type="FunFam" id="1.10.8.720:FF:000001">
    <property type="entry name" value="dynein heavy chain 7, axonemal"/>
    <property type="match status" value="1"/>
</dbReference>
<dbReference type="GO" id="GO:0008569">
    <property type="term" value="F:minus-end-directed microtubule motor activity"/>
    <property type="evidence" value="ECO:0007669"/>
    <property type="project" value="InterPro"/>
</dbReference>
<keyword evidence="9" id="KW-0969">Cilium</keyword>
<evidence type="ECO:0000256" key="6">
    <source>
        <dbReference type="ARBA" id="ARBA00022840"/>
    </source>
</evidence>
<comment type="subcellular location">
    <subcellularLocation>
        <location evidence="1">Cytoplasm</location>
        <location evidence="1">Cytoskeleton</location>
        <location evidence="1">Cilium axoneme</location>
    </subcellularLocation>
</comment>
<evidence type="ECO:0000256" key="7">
    <source>
        <dbReference type="ARBA" id="ARBA00023017"/>
    </source>
</evidence>
<dbReference type="Gene3D" id="1.10.8.1220">
    <property type="match status" value="1"/>
</dbReference>
<dbReference type="OrthoDB" id="424310at2759"/>
<dbReference type="InterPro" id="IPR041589">
    <property type="entry name" value="DNAH3_AAA_lid_1"/>
</dbReference>
<dbReference type="FunFam" id="1.20.920.30:FF:000002">
    <property type="entry name" value="Dynein axonemal heavy chain 3"/>
    <property type="match status" value="1"/>
</dbReference>
<dbReference type="FunFam" id="3.40.50.300:FF:002141">
    <property type="entry name" value="Dynein heavy chain"/>
    <property type="match status" value="1"/>
</dbReference>
<feature type="coiled-coil region" evidence="13">
    <location>
        <begin position="2727"/>
        <end position="2778"/>
    </location>
</feature>
<evidence type="ECO:0000259" key="19">
    <source>
        <dbReference type="Pfam" id="PF12781"/>
    </source>
</evidence>
<keyword evidence="4" id="KW-0493">Microtubule</keyword>
<dbReference type="GO" id="GO:0005874">
    <property type="term" value="C:microtubule"/>
    <property type="evidence" value="ECO:0007669"/>
    <property type="project" value="UniProtKB-KW"/>
</dbReference>
<dbReference type="GO" id="GO:0003341">
    <property type="term" value="P:cilium movement"/>
    <property type="evidence" value="ECO:0007669"/>
    <property type="project" value="UniProtKB-ARBA"/>
</dbReference>
<evidence type="ECO:0000259" key="20">
    <source>
        <dbReference type="Pfam" id="PF17852"/>
    </source>
</evidence>
<organism evidence="24 25">
    <name type="scientific">Sitophilus oryzae</name>
    <name type="common">Rice weevil</name>
    <name type="synonym">Curculio oryzae</name>
    <dbReference type="NCBI Taxonomy" id="7048"/>
    <lineage>
        <taxon>Eukaryota</taxon>
        <taxon>Metazoa</taxon>
        <taxon>Ecdysozoa</taxon>
        <taxon>Arthropoda</taxon>
        <taxon>Hexapoda</taxon>
        <taxon>Insecta</taxon>
        <taxon>Pterygota</taxon>
        <taxon>Neoptera</taxon>
        <taxon>Endopterygota</taxon>
        <taxon>Coleoptera</taxon>
        <taxon>Polyphaga</taxon>
        <taxon>Cucujiformia</taxon>
        <taxon>Curculionidae</taxon>
        <taxon>Dryophthorinae</taxon>
        <taxon>Sitophilus</taxon>
    </lineage>
</organism>
<dbReference type="InterPro" id="IPR041466">
    <property type="entry name" value="Dynein_AAA5_ext"/>
</dbReference>
<dbReference type="InterPro" id="IPR035699">
    <property type="entry name" value="AAA_6"/>
</dbReference>
<keyword evidence="24" id="KW-1185">Reference proteome</keyword>
<dbReference type="InterPro" id="IPR013602">
    <property type="entry name" value="Dynein_heavy_linker"/>
</dbReference>
<dbReference type="Gene3D" id="1.20.920.20">
    <property type="match status" value="1"/>
</dbReference>
<keyword evidence="7" id="KW-0243">Dynein</keyword>
<dbReference type="FunFam" id="1.20.58.1120:FF:000001">
    <property type="entry name" value="dynein heavy chain 2, axonemal"/>
    <property type="match status" value="1"/>
</dbReference>
<feature type="domain" description="Dynein heavy chain coiled coil stalk" evidence="17">
    <location>
        <begin position="2502"/>
        <end position="2844"/>
    </location>
</feature>
<dbReference type="SUPFAM" id="SSF52540">
    <property type="entry name" value="P-loop containing nucleoside triphosphate hydrolases"/>
    <property type="match status" value="4"/>
</dbReference>
<keyword evidence="3" id="KW-0963">Cytoplasm</keyword>
<dbReference type="PANTHER" id="PTHR22878">
    <property type="entry name" value="DYNEIN HEAVY CHAIN 6, AXONEMAL-LIKE-RELATED"/>
    <property type="match status" value="1"/>
</dbReference>
<dbReference type="InterPro" id="IPR042228">
    <property type="entry name" value="Dynein_linker_3"/>
</dbReference>
<feature type="domain" description="Dynein heavy chain ATP-binding dynein motor region" evidence="19">
    <location>
        <begin position="2874"/>
        <end position="3095"/>
    </location>
</feature>
<keyword evidence="6" id="KW-0067">ATP-binding</keyword>
<evidence type="ECO:0000256" key="1">
    <source>
        <dbReference type="ARBA" id="ARBA00004430"/>
    </source>
</evidence>
<dbReference type="GO" id="GO:0030286">
    <property type="term" value="C:dynein complex"/>
    <property type="evidence" value="ECO:0007669"/>
    <property type="project" value="UniProtKB-KW"/>
</dbReference>
<dbReference type="Gene3D" id="1.10.8.710">
    <property type="match status" value="1"/>
</dbReference>
<dbReference type="Gene3D" id="1.20.58.1120">
    <property type="match status" value="1"/>
</dbReference>
<dbReference type="FunFam" id="1.10.8.1220:FF:000001">
    <property type="entry name" value="Dynein axonemal heavy chain 5"/>
    <property type="match status" value="1"/>
</dbReference>
<evidence type="ECO:0000256" key="5">
    <source>
        <dbReference type="ARBA" id="ARBA00022741"/>
    </source>
</evidence>
<feature type="domain" description="Dynein heavy chain hydrolytic ATP-binding dynein motor region" evidence="16">
    <location>
        <begin position="1217"/>
        <end position="1543"/>
    </location>
</feature>
<dbReference type="Gene3D" id="1.20.920.30">
    <property type="match status" value="1"/>
</dbReference>
<dbReference type="Pfam" id="PF18198">
    <property type="entry name" value="AAA_lid_11"/>
    <property type="match status" value="1"/>
</dbReference>
<keyword evidence="11" id="KW-0206">Cytoskeleton</keyword>
<dbReference type="PANTHER" id="PTHR22878:SF70">
    <property type="entry name" value="DYNEIN HEAVY CHAIN 2, AXONEMAL"/>
    <property type="match status" value="1"/>
</dbReference>
<dbReference type="Pfam" id="PF03028">
    <property type="entry name" value="Dynein_heavy"/>
    <property type="match status" value="1"/>
</dbReference>
<dbReference type="FunFam" id="3.40.50.300:FF:000362">
    <property type="entry name" value="Dynein, axonemal, heavy chain 6"/>
    <property type="match status" value="1"/>
</dbReference>
<dbReference type="RefSeq" id="XP_030765059.1">
    <property type="nucleotide sequence ID" value="XM_030909199.1"/>
</dbReference>
<evidence type="ECO:0000256" key="3">
    <source>
        <dbReference type="ARBA" id="ARBA00022490"/>
    </source>
</evidence>
<evidence type="ECO:0000256" key="10">
    <source>
        <dbReference type="ARBA" id="ARBA00023175"/>
    </source>
</evidence>
<dbReference type="FunFam" id="1.20.1270.280:FF:000001">
    <property type="entry name" value="dynein heavy chain 7, axonemal"/>
    <property type="match status" value="1"/>
</dbReference>
<dbReference type="CTD" id="38226"/>
<evidence type="ECO:0000256" key="11">
    <source>
        <dbReference type="ARBA" id="ARBA00023212"/>
    </source>
</evidence>
<dbReference type="FunFam" id="3.40.50.300:FF:001328">
    <property type="entry name" value="Dynein heavy chain 6, axonemal"/>
    <property type="match status" value="1"/>
</dbReference>
<dbReference type="InterPro" id="IPR004273">
    <property type="entry name" value="Dynein_heavy_D6_P-loop"/>
</dbReference>
<dbReference type="Pfam" id="PF12781">
    <property type="entry name" value="AAA_9"/>
    <property type="match status" value="1"/>
</dbReference>
<dbReference type="InterPro" id="IPR035706">
    <property type="entry name" value="AAA_9"/>
</dbReference>
<dbReference type="InterPro" id="IPR042219">
    <property type="entry name" value="AAA_lid_11_sf"/>
</dbReference>
<dbReference type="Gene3D" id="3.40.50.300">
    <property type="entry name" value="P-loop containing nucleotide triphosphate hydrolases"/>
    <property type="match status" value="5"/>
</dbReference>
<accession>A0A6J2YP57</accession>
<evidence type="ECO:0000259" key="23">
    <source>
        <dbReference type="Pfam" id="PF18199"/>
    </source>
</evidence>
<evidence type="ECO:0000256" key="4">
    <source>
        <dbReference type="ARBA" id="ARBA00022701"/>
    </source>
</evidence>
<dbReference type="Pfam" id="PF08393">
    <property type="entry name" value="DHC_N2"/>
    <property type="match status" value="1"/>
</dbReference>
<evidence type="ECO:0000313" key="24">
    <source>
        <dbReference type="Proteomes" id="UP000504635"/>
    </source>
</evidence>
<feature type="domain" description="Dynein heavy chain AAA 5 extension" evidence="20">
    <location>
        <begin position="1709"/>
        <end position="1844"/>
    </location>
</feature>
<dbReference type="InterPro" id="IPR041228">
    <property type="entry name" value="Dynein_C"/>
</dbReference>
<evidence type="ECO:0000259" key="14">
    <source>
        <dbReference type="Pfam" id="PF03028"/>
    </source>
</evidence>
<dbReference type="GO" id="GO:0045505">
    <property type="term" value="F:dynein intermediate chain binding"/>
    <property type="evidence" value="ECO:0007669"/>
    <property type="project" value="InterPro"/>
</dbReference>
<evidence type="ECO:0000259" key="18">
    <source>
        <dbReference type="Pfam" id="PF12780"/>
    </source>
</evidence>
<dbReference type="GeneID" id="115889254"/>
<dbReference type="FunFam" id="3.40.50.300:FF:000044">
    <property type="entry name" value="Dynein heavy chain 5, axonemal"/>
    <property type="match status" value="1"/>
</dbReference>
<evidence type="ECO:0000256" key="9">
    <source>
        <dbReference type="ARBA" id="ARBA00023069"/>
    </source>
</evidence>
<dbReference type="FunFam" id="3.40.50.300:FF:001145">
    <property type="entry name" value="Putative dynein heavy chain"/>
    <property type="match status" value="1"/>
</dbReference>
<keyword evidence="5" id="KW-0547">Nucleotide-binding</keyword>
<dbReference type="FunCoup" id="A0A6J2YP57">
    <property type="interactions" value="28"/>
</dbReference>
<dbReference type="Pfam" id="PF12777">
    <property type="entry name" value="MT"/>
    <property type="match status" value="1"/>
</dbReference>
<comment type="similarity">
    <text evidence="2">Belongs to the dynein heavy chain family.</text>
</comment>
<dbReference type="InterPro" id="IPR043157">
    <property type="entry name" value="Dynein_AAA1S"/>
</dbReference>
<dbReference type="InterPro" id="IPR043160">
    <property type="entry name" value="Dynein_C_barrel"/>
</dbReference>
<dbReference type="FunFam" id="1.10.8.710:FF:000004">
    <property type="entry name" value="Dynein axonemal heavy chain 6"/>
    <property type="match status" value="1"/>
</dbReference>
<dbReference type="KEGG" id="soy:115889254"/>
<dbReference type="Gene3D" id="3.10.490.20">
    <property type="match status" value="1"/>
</dbReference>
<evidence type="ECO:0000259" key="21">
    <source>
        <dbReference type="Pfam" id="PF17857"/>
    </source>
</evidence>
<dbReference type="Gene3D" id="6.10.140.1060">
    <property type="match status" value="1"/>
</dbReference>
<keyword evidence="12" id="KW-0966">Cell projection</keyword>
<dbReference type="InterPro" id="IPR042222">
    <property type="entry name" value="Dynein_2_N"/>
</dbReference>
<evidence type="ECO:0000256" key="8">
    <source>
        <dbReference type="ARBA" id="ARBA00023054"/>
    </source>
</evidence>
<dbReference type="GO" id="GO:0005930">
    <property type="term" value="C:axoneme"/>
    <property type="evidence" value="ECO:0007669"/>
    <property type="project" value="UniProtKB-SubCell"/>
</dbReference>
<protein>
    <submittedName>
        <fullName evidence="25">Dynein heavy chain 12, axonemal</fullName>
    </submittedName>
</protein>
<dbReference type="InterPro" id="IPR041658">
    <property type="entry name" value="AAA_lid_11"/>
</dbReference>
<dbReference type="FunFam" id="1.20.920.20:FF:000006">
    <property type="entry name" value="Dynein, axonemal, heavy chain 6"/>
    <property type="match status" value="1"/>
</dbReference>